<proteinExistence type="predicted"/>
<reference evidence="8 9" key="1">
    <citation type="journal article" date="2019" name="Int. J. Syst. Evol. Microbiol.">
        <title>The Global Catalogue of Microorganisms (GCM) 10K type strain sequencing project: providing services to taxonomists for standard genome sequencing and annotation.</title>
        <authorList>
            <consortium name="The Broad Institute Genomics Platform"/>
            <consortium name="The Broad Institute Genome Sequencing Center for Infectious Disease"/>
            <person name="Wu L."/>
            <person name="Ma J."/>
        </authorList>
    </citation>
    <scope>NUCLEOTIDE SEQUENCE [LARGE SCALE GENOMIC DNA]</scope>
    <source>
        <strain evidence="8 9">JCM 16009</strain>
    </source>
</reference>
<feature type="transmembrane region" description="Helical" evidence="6">
    <location>
        <begin position="398"/>
        <end position="420"/>
    </location>
</feature>
<name>A0ABN2N9X2_9PSEU</name>
<evidence type="ECO:0000313" key="8">
    <source>
        <dbReference type="EMBL" id="GAA1859034.1"/>
    </source>
</evidence>
<accession>A0ABN2N9X2</accession>
<feature type="transmembrane region" description="Helical" evidence="6">
    <location>
        <begin position="304"/>
        <end position="327"/>
    </location>
</feature>
<dbReference type="Proteomes" id="UP001500449">
    <property type="component" value="Unassembled WGS sequence"/>
</dbReference>
<feature type="transmembrane region" description="Helical" evidence="6">
    <location>
        <begin position="37"/>
        <end position="58"/>
    </location>
</feature>
<feature type="transmembrane region" description="Helical" evidence="6">
    <location>
        <begin position="128"/>
        <end position="149"/>
    </location>
</feature>
<gene>
    <name evidence="8" type="ORF">GCM10009836_44070</name>
</gene>
<feature type="transmembrane region" description="Helical" evidence="6">
    <location>
        <begin position="361"/>
        <end position="386"/>
    </location>
</feature>
<evidence type="ECO:0000256" key="6">
    <source>
        <dbReference type="SAM" id="Phobius"/>
    </source>
</evidence>
<dbReference type="SUPFAM" id="SSF103473">
    <property type="entry name" value="MFS general substrate transporter"/>
    <property type="match status" value="1"/>
</dbReference>
<dbReference type="InterPro" id="IPR020846">
    <property type="entry name" value="MFS_dom"/>
</dbReference>
<feature type="transmembrane region" description="Helical" evidence="6">
    <location>
        <begin position="334"/>
        <end position="355"/>
    </location>
</feature>
<evidence type="ECO:0000256" key="3">
    <source>
        <dbReference type="ARBA" id="ARBA00022989"/>
    </source>
</evidence>
<keyword evidence="9" id="KW-1185">Reference proteome</keyword>
<keyword evidence="4 6" id="KW-0472">Membrane</keyword>
<dbReference type="Pfam" id="PF07690">
    <property type="entry name" value="MFS_1"/>
    <property type="match status" value="1"/>
</dbReference>
<comment type="caution">
    <text evidence="8">The sequence shown here is derived from an EMBL/GenBank/DDBJ whole genome shotgun (WGS) entry which is preliminary data.</text>
</comment>
<dbReference type="PROSITE" id="PS50850">
    <property type="entry name" value="MFS"/>
    <property type="match status" value="1"/>
</dbReference>
<dbReference type="PANTHER" id="PTHR23508:SF10">
    <property type="entry name" value="CARBOXYLIC ACID TRANSPORTER PROTEIN HOMOLOG"/>
    <property type="match status" value="1"/>
</dbReference>
<feature type="compositionally biased region" description="Basic and acidic residues" evidence="5">
    <location>
        <begin position="459"/>
        <end position="485"/>
    </location>
</feature>
<feature type="transmembrane region" description="Helical" evidence="6">
    <location>
        <begin position="161"/>
        <end position="184"/>
    </location>
</feature>
<evidence type="ECO:0000256" key="2">
    <source>
        <dbReference type="ARBA" id="ARBA00022692"/>
    </source>
</evidence>
<evidence type="ECO:0000259" key="7">
    <source>
        <dbReference type="PROSITE" id="PS50850"/>
    </source>
</evidence>
<feature type="domain" description="Major facilitator superfamily (MFS) profile" evidence="7">
    <location>
        <begin position="37"/>
        <end position="453"/>
    </location>
</feature>
<dbReference type="EMBL" id="BAAAQK010000017">
    <property type="protein sequence ID" value="GAA1859034.1"/>
    <property type="molecule type" value="Genomic_DNA"/>
</dbReference>
<dbReference type="PANTHER" id="PTHR23508">
    <property type="entry name" value="CARBOXYLIC ACID TRANSPORTER PROTEIN HOMOLOG"/>
    <property type="match status" value="1"/>
</dbReference>
<comment type="subcellular location">
    <subcellularLocation>
        <location evidence="1">Cell membrane</location>
        <topology evidence="1">Multi-pass membrane protein</topology>
    </subcellularLocation>
</comment>
<feature type="transmembrane region" description="Helical" evidence="6">
    <location>
        <begin position="272"/>
        <end position="292"/>
    </location>
</feature>
<feature type="region of interest" description="Disordered" evidence="5">
    <location>
        <begin position="455"/>
        <end position="485"/>
    </location>
</feature>
<feature type="transmembrane region" description="Helical" evidence="6">
    <location>
        <begin position="190"/>
        <end position="211"/>
    </location>
</feature>
<evidence type="ECO:0000256" key="5">
    <source>
        <dbReference type="SAM" id="MobiDB-lite"/>
    </source>
</evidence>
<evidence type="ECO:0000313" key="9">
    <source>
        <dbReference type="Proteomes" id="UP001500449"/>
    </source>
</evidence>
<dbReference type="InterPro" id="IPR011701">
    <property type="entry name" value="MFS"/>
</dbReference>
<evidence type="ECO:0000256" key="4">
    <source>
        <dbReference type="ARBA" id="ARBA00023136"/>
    </source>
</evidence>
<feature type="transmembrane region" description="Helical" evidence="6">
    <location>
        <begin position="102"/>
        <end position="122"/>
    </location>
</feature>
<organism evidence="8 9">
    <name type="scientific">Pseudonocardia ailaonensis</name>
    <dbReference type="NCBI Taxonomy" id="367279"/>
    <lineage>
        <taxon>Bacteria</taxon>
        <taxon>Bacillati</taxon>
        <taxon>Actinomycetota</taxon>
        <taxon>Actinomycetes</taxon>
        <taxon>Pseudonocardiales</taxon>
        <taxon>Pseudonocardiaceae</taxon>
        <taxon>Pseudonocardia</taxon>
    </lineage>
</organism>
<feature type="transmembrane region" description="Helical" evidence="6">
    <location>
        <begin position="73"/>
        <end position="95"/>
    </location>
</feature>
<keyword evidence="2 6" id="KW-0812">Transmembrane</keyword>
<keyword evidence="3 6" id="KW-1133">Transmembrane helix</keyword>
<dbReference type="Gene3D" id="1.20.1250.20">
    <property type="entry name" value="MFS general substrate transporter like domains"/>
    <property type="match status" value="1"/>
</dbReference>
<protein>
    <submittedName>
        <fullName evidence="8">Aromatic acid/H+ symport family MFS transporter</fullName>
    </submittedName>
</protein>
<dbReference type="InterPro" id="IPR036259">
    <property type="entry name" value="MFS_trans_sf"/>
</dbReference>
<feature type="transmembrane region" description="Helical" evidence="6">
    <location>
        <begin position="426"/>
        <end position="447"/>
    </location>
</feature>
<evidence type="ECO:0000256" key="1">
    <source>
        <dbReference type="ARBA" id="ARBA00004651"/>
    </source>
</evidence>
<dbReference type="InterPro" id="IPR005829">
    <property type="entry name" value="Sugar_transporter_CS"/>
</dbReference>
<sequence>MAVHDPENSGEPAGRGSALSVRELIDSVPVSWFQHRVLLLCVLLGLADGFDALAIGYLLPSMAKEWGVSPGEFGPAITVGLVGMIIGTTMIAPLADRFGRRILLLAATLLYAVFTAAIMLVSSVTLLAVMRFFAGIGLGAVLPNLVAVAGEVMPGRAKGRAILVVLSSTTVGGFLAGLVAGWLVPAFGWQSVYLVGVVVPLVLVGIAWRTLPESMDFLAVRGKTGAARRTLGRIDPRFAEVDIDFAASAPAARTKRIPIGRLFAGGRRLNTALLWTSWFACFVILYFLYSWLPTLLTRVGVPQSIAIMTMSLALLASTVGGLVQGWIIDRRRDFVSLAVGLPISVVLILVVPSTFANSALLMVVICLIGFLAVGVSQALSALSSALYPVEVRATGVGWAFGAGRIGSLIAPLVGGVLITQGVAGELILRMIAVPAAIAAISLIVLVVRLGRTGGTPADAADRSDERSVLAGDADRVAEAPARPDR</sequence>
<dbReference type="PROSITE" id="PS00216">
    <property type="entry name" value="SUGAR_TRANSPORT_1"/>
    <property type="match status" value="1"/>
</dbReference>